<evidence type="ECO:0000313" key="2">
    <source>
        <dbReference type="Proteomes" id="UP000499080"/>
    </source>
</evidence>
<evidence type="ECO:0000313" key="1">
    <source>
        <dbReference type="EMBL" id="GBM49777.1"/>
    </source>
</evidence>
<organism evidence="1 2">
    <name type="scientific">Araneus ventricosus</name>
    <name type="common">Orbweaver spider</name>
    <name type="synonym">Epeira ventricosa</name>
    <dbReference type="NCBI Taxonomy" id="182803"/>
    <lineage>
        <taxon>Eukaryota</taxon>
        <taxon>Metazoa</taxon>
        <taxon>Ecdysozoa</taxon>
        <taxon>Arthropoda</taxon>
        <taxon>Chelicerata</taxon>
        <taxon>Arachnida</taxon>
        <taxon>Araneae</taxon>
        <taxon>Araneomorphae</taxon>
        <taxon>Entelegynae</taxon>
        <taxon>Araneoidea</taxon>
        <taxon>Araneidae</taxon>
        <taxon>Araneus</taxon>
    </lineage>
</organism>
<gene>
    <name evidence="1" type="ORF">AVEN_60507_1</name>
</gene>
<keyword evidence="2" id="KW-1185">Reference proteome</keyword>
<dbReference type="EMBL" id="BGPR01001271">
    <property type="protein sequence ID" value="GBM49777.1"/>
    <property type="molecule type" value="Genomic_DNA"/>
</dbReference>
<reference evidence="1 2" key="1">
    <citation type="journal article" date="2019" name="Sci. Rep.">
        <title>Orb-weaving spider Araneus ventricosus genome elucidates the spidroin gene catalogue.</title>
        <authorList>
            <person name="Kono N."/>
            <person name="Nakamura H."/>
            <person name="Ohtoshi R."/>
            <person name="Moran D.A.P."/>
            <person name="Shinohara A."/>
            <person name="Yoshida Y."/>
            <person name="Fujiwara M."/>
            <person name="Mori M."/>
            <person name="Tomita M."/>
            <person name="Arakawa K."/>
        </authorList>
    </citation>
    <scope>NUCLEOTIDE SEQUENCE [LARGE SCALE GENOMIC DNA]</scope>
</reference>
<accession>A0A4Y2G951</accession>
<dbReference type="AlphaFoldDB" id="A0A4Y2G951"/>
<name>A0A4Y2G951_ARAVE</name>
<dbReference type="Proteomes" id="UP000499080">
    <property type="component" value="Unassembled WGS sequence"/>
</dbReference>
<comment type="caution">
    <text evidence="1">The sequence shown here is derived from an EMBL/GenBank/DDBJ whole genome shotgun (WGS) entry which is preliminary data.</text>
</comment>
<protein>
    <submittedName>
        <fullName evidence="1">Uncharacterized protein</fullName>
    </submittedName>
</protein>
<sequence>MEPEFFGLLSFTFHEKFLTVDTLDYPNADVKCIYWPSLGLNLYDYHLWRILKNVMYPQISTMFAELDDICHECETTPKGLLQNVSLFTSLSLRHPIFGGVVSISRLSVMRFLVRIL</sequence>
<proteinExistence type="predicted"/>